<dbReference type="Gene3D" id="2.40.10.10">
    <property type="entry name" value="Trypsin-like serine proteases"/>
    <property type="match status" value="2"/>
</dbReference>
<name>A0A5C3EUS8_9BASI</name>
<evidence type="ECO:0008006" key="4">
    <source>
        <dbReference type="Google" id="ProtNLM"/>
    </source>
</evidence>
<organism evidence="2 3">
    <name type="scientific">Pseudozyma flocculosa</name>
    <dbReference type="NCBI Taxonomy" id="84751"/>
    <lineage>
        <taxon>Eukaryota</taxon>
        <taxon>Fungi</taxon>
        <taxon>Dikarya</taxon>
        <taxon>Basidiomycota</taxon>
        <taxon>Ustilaginomycotina</taxon>
        <taxon>Ustilaginomycetes</taxon>
        <taxon>Ustilaginales</taxon>
        <taxon>Ustilaginaceae</taxon>
        <taxon>Pseudozyma</taxon>
    </lineage>
</organism>
<keyword evidence="1" id="KW-0732">Signal</keyword>
<dbReference type="EMBL" id="OOIP01000001">
    <property type="protein sequence ID" value="SPO34821.1"/>
    <property type="molecule type" value="Genomic_DNA"/>
</dbReference>
<gene>
    <name evidence="2" type="ORF">PSFLO_00292</name>
</gene>
<dbReference type="AlphaFoldDB" id="A0A5C3EUS8"/>
<sequence length="284" mass="31108">MRFALFCLLFLASTSSLSLATPVLPHEPRQFDLHFWAPFASSTIHPGVNALTSGSCTANFIFVQGSEVYIGQAAHCASRSRTETNGCRAETMPEGTRVIITGASAPGRLVYSSWDRMKRRNEQNDDVCGYNDLALVRIDPRDHARVNPSLPRFGGPTGLRTDVLQANETIYGYGNSTLRMGKSELSPKFGRVIRPQGNGWSYLVQVQPTGIPGDSGSGFIDREGKAFGVLATLQERTRINGIGNLDRELEYARTFSDFANLQLVLGTEPFNVELAAEADGLDWD</sequence>
<dbReference type="SUPFAM" id="SSF50494">
    <property type="entry name" value="Trypsin-like serine proteases"/>
    <property type="match status" value="1"/>
</dbReference>
<feature type="chain" id="PRO_5022854441" description="Serine protease" evidence="1">
    <location>
        <begin position="21"/>
        <end position="284"/>
    </location>
</feature>
<protein>
    <recommendedName>
        <fullName evidence="4">Serine protease</fullName>
    </recommendedName>
</protein>
<keyword evidence="3" id="KW-1185">Reference proteome</keyword>
<proteinExistence type="predicted"/>
<feature type="signal peptide" evidence="1">
    <location>
        <begin position="1"/>
        <end position="20"/>
    </location>
</feature>
<dbReference type="InterPro" id="IPR043504">
    <property type="entry name" value="Peptidase_S1_PA_chymotrypsin"/>
</dbReference>
<evidence type="ECO:0000313" key="3">
    <source>
        <dbReference type="Proteomes" id="UP000323386"/>
    </source>
</evidence>
<evidence type="ECO:0000256" key="1">
    <source>
        <dbReference type="SAM" id="SignalP"/>
    </source>
</evidence>
<dbReference type="InterPro" id="IPR009003">
    <property type="entry name" value="Peptidase_S1_PA"/>
</dbReference>
<dbReference type="OrthoDB" id="3359708at2759"/>
<accession>A0A5C3EUS8</accession>
<dbReference type="Proteomes" id="UP000323386">
    <property type="component" value="Unassembled WGS sequence"/>
</dbReference>
<evidence type="ECO:0000313" key="2">
    <source>
        <dbReference type="EMBL" id="SPO34821.1"/>
    </source>
</evidence>
<reference evidence="2 3" key="1">
    <citation type="submission" date="2018-03" db="EMBL/GenBank/DDBJ databases">
        <authorList>
            <person name="Guldener U."/>
        </authorList>
    </citation>
    <scope>NUCLEOTIDE SEQUENCE [LARGE SCALE GENOMIC DNA]</scope>
    <source>
        <strain evidence="2 3">DAOM196992</strain>
    </source>
</reference>